<accession>A0A0F8VZK6</accession>
<protein>
    <submittedName>
        <fullName evidence="1">Uncharacterized protein</fullName>
    </submittedName>
</protein>
<organism evidence="1">
    <name type="scientific">marine sediment metagenome</name>
    <dbReference type="NCBI Taxonomy" id="412755"/>
    <lineage>
        <taxon>unclassified sequences</taxon>
        <taxon>metagenomes</taxon>
        <taxon>ecological metagenomes</taxon>
    </lineage>
</organism>
<proteinExistence type="predicted"/>
<reference evidence="1" key="1">
    <citation type="journal article" date="2015" name="Nature">
        <title>Complex archaea that bridge the gap between prokaryotes and eukaryotes.</title>
        <authorList>
            <person name="Spang A."/>
            <person name="Saw J.H."/>
            <person name="Jorgensen S.L."/>
            <person name="Zaremba-Niedzwiedzka K."/>
            <person name="Martijn J."/>
            <person name="Lind A.E."/>
            <person name="van Eijk R."/>
            <person name="Schleper C."/>
            <person name="Guy L."/>
            <person name="Ettema T.J."/>
        </authorList>
    </citation>
    <scope>NUCLEOTIDE SEQUENCE</scope>
</reference>
<name>A0A0F8VZK6_9ZZZZ</name>
<feature type="non-terminal residue" evidence="1">
    <location>
        <position position="138"/>
    </location>
</feature>
<evidence type="ECO:0000313" key="1">
    <source>
        <dbReference type="EMBL" id="KKK49827.1"/>
    </source>
</evidence>
<dbReference type="AlphaFoldDB" id="A0A0F8VZK6"/>
<gene>
    <name evidence="1" type="ORF">LCGC14_3131120</name>
</gene>
<sequence>MRIEAENASRWVPSLKVEYKLRMPVNKIAAVQTGIDVMERSQRSGLPISPEWVMEEMMGIEQPWEEFKRAITWRNLLSPAVMEAMNRHWLQEAEVDLGGDEGLTVQEFMEGYVNIPPDLKGLVADRATGGGGGMGPAG</sequence>
<dbReference type="EMBL" id="LAZR01068338">
    <property type="protein sequence ID" value="KKK49827.1"/>
    <property type="molecule type" value="Genomic_DNA"/>
</dbReference>
<comment type="caution">
    <text evidence="1">The sequence shown here is derived from an EMBL/GenBank/DDBJ whole genome shotgun (WGS) entry which is preliminary data.</text>
</comment>